<keyword evidence="4 14" id="KW-0479">Metal-binding</keyword>
<evidence type="ECO:0000256" key="12">
    <source>
        <dbReference type="ARBA" id="ARBA00058063"/>
    </source>
</evidence>
<dbReference type="AlphaFoldDB" id="A0A8S0RXM3"/>
<dbReference type="Gene3D" id="2.40.50.140">
    <property type="entry name" value="Nucleic acid-binding proteins"/>
    <property type="match status" value="4"/>
</dbReference>
<keyword evidence="3 14" id="KW-0235">DNA replication</keyword>
<organism evidence="19 20">
    <name type="scientific">Olea europaea subsp. europaea</name>
    <dbReference type="NCBI Taxonomy" id="158383"/>
    <lineage>
        <taxon>Eukaryota</taxon>
        <taxon>Viridiplantae</taxon>
        <taxon>Streptophyta</taxon>
        <taxon>Embryophyta</taxon>
        <taxon>Tracheophyta</taxon>
        <taxon>Spermatophyta</taxon>
        <taxon>Magnoliopsida</taxon>
        <taxon>eudicotyledons</taxon>
        <taxon>Gunneridae</taxon>
        <taxon>Pentapetalae</taxon>
        <taxon>asterids</taxon>
        <taxon>lamiids</taxon>
        <taxon>Lamiales</taxon>
        <taxon>Oleaceae</taxon>
        <taxon>Oleeae</taxon>
        <taxon>Olea</taxon>
    </lineage>
</organism>
<dbReference type="GO" id="GO:0005634">
    <property type="term" value="C:nucleus"/>
    <property type="evidence" value="ECO:0007669"/>
    <property type="project" value="UniProtKB-SubCell"/>
</dbReference>
<evidence type="ECO:0000256" key="4">
    <source>
        <dbReference type="ARBA" id="ARBA00022723"/>
    </source>
</evidence>
<dbReference type="NCBIfam" id="TIGR00617">
    <property type="entry name" value="rpa1"/>
    <property type="match status" value="1"/>
</dbReference>
<evidence type="ECO:0000256" key="2">
    <source>
        <dbReference type="ARBA" id="ARBA00005690"/>
    </source>
</evidence>
<keyword evidence="9" id="KW-0233">DNA recombination</keyword>
<accession>A0A8S0RXM3</accession>
<evidence type="ECO:0000259" key="17">
    <source>
        <dbReference type="Pfam" id="PF08646"/>
    </source>
</evidence>
<evidence type="ECO:0000256" key="3">
    <source>
        <dbReference type="ARBA" id="ARBA00022705"/>
    </source>
</evidence>
<dbReference type="PANTHER" id="PTHR47165:SF4">
    <property type="entry name" value="OS03G0429900 PROTEIN"/>
    <property type="match status" value="1"/>
</dbReference>
<feature type="domain" description="OB" evidence="15">
    <location>
        <begin position="187"/>
        <end position="272"/>
    </location>
</feature>
<evidence type="ECO:0000259" key="15">
    <source>
        <dbReference type="Pfam" id="PF01336"/>
    </source>
</evidence>
<dbReference type="GO" id="GO:0003677">
    <property type="term" value="F:DNA binding"/>
    <property type="evidence" value="ECO:0007669"/>
    <property type="project" value="UniProtKB-KW"/>
</dbReference>
<dbReference type="EMBL" id="CACTIH010003741">
    <property type="protein sequence ID" value="CAA2983739.1"/>
    <property type="molecule type" value="Genomic_DNA"/>
</dbReference>
<dbReference type="InterPro" id="IPR031657">
    <property type="entry name" value="REPA_OB_2"/>
</dbReference>
<evidence type="ECO:0000256" key="1">
    <source>
        <dbReference type="ARBA" id="ARBA00004123"/>
    </source>
</evidence>
<evidence type="ECO:0000259" key="18">
    <source>
        <dbReference type="Pfam" id="PF16900"/>
    </source>
</evidence>
<evidence type="ECO:0000256" key="14">
    <source>
        <dbReference type="RuleBase" id="RU364130"/>
    </source>
</evidence>
<keyword evidence="10" id="KW-0234">DNA repair</keyword>
<keyword evidence="20" id="KW-1185">Reference proteome</keyword>
<keyword evidence="8 14" id="KW-0238">DNA-binding</keyword>
<proteinExistence type="inferred from homology"/>
<evidence type="ECO:0000256" key="9">
    <source>
        <dbReference type="ARBA" id="ARBA00023172"/>
    </source>
</evidence>
<evidence type="ECO:0000256" key="7">
    <source>
        <dbReference type="ARBA" id="ARBA00022833"/>
    </source>
</evidence>
<dbReference type="GO" id="GO:0006310">
    <property type="term" value="P:DNA recombination"/>
    <property type="evidence" value="ECO:0007669"/>
    <property type="project" value="UniProtKB-KW"/>
</dbReference>
<keyword evidence="11 14" id="KW-0539">Nucleus</keyword>
<comment type="similarity">
    <text evidence="2 14">Belongs to the replication factor A protein 1 family.</text>
</comment>
<dbReference type="GO" id="GO:0006260">
    <property type="term" value="P:DNA replication"/>
    <property type="evidence" value="ECO:0007669"/>
    <property type="project" value="UniProtKB-KW"/>
</dbReference>
<dbReference type="Proteomes" id="UP000594638">
    <property type="component" value="Unassembled WGS sequence"/>
</dbReference>
<dbReference type="SUPFAM" id="SSF50249">
    <property type="entry name" value="Nucleic acid-binding proteins"/>
    <property type="match status" value="4"/>
</dbReference>
<dbReference type="InterPro" id="IPR004365">
    <property type="entry name" value="NA-bd_OB_tRNA"/>
</dbReference>
<reference evidence="19 20" key="1">
    <citation type="submission" date="2019-12" db="EMBL/GenBank/DDBJ databases">
        <authorList>
            <person name="Alioto T."/>
            <person name="Alioto T."/>
            <person name="Gomez Garrido J."/>
        </authorList>
    </citation>
    <scope>NUCLEOTIDE SEQUENCE [LARGE SCALE GENOMIC DNA]</scope>
</reference>
<evidence type="ECO:0000259" key="16">
    <source>
        <dbReference type="Pfam" id="PF04057"/>
    </source>
</evidence>
<dbReference type="InterPro" id="IPR012340">
    <property type="entry name" value="NA-bd_OB-fold"/>
</dbReference>
<keyword evidence="7 14" id="KW-0862">Zinc</keyword>
<keyword evidence="5" id="KW-0227">DNA damage</keyword>
<dbReference type="FunFam" id="2.40.50.140:FF:000064">
    <property type="entry name" value="Replication protein A subunit"/>
    <property type="match status" value="1"/>
</dbReference>
<dbReference type="Pfam" id="PF01336">
    <property type="entry name" value="tRNA_anti-codon"/>
    <property type="match status" value="1"/>
</dbReference>
<name>A0A8S0RXM3_OLEEU</name>
<gene>
    <name evidence="19" type="ORF">OLEA9_A048657</name>
</gene>
<dbReference type="OrthoDB" id="1751331at2759"/>
<sequence length="622" mass="69163">MAKMVSPDAISTILANPSPDSSSDFPELVVQVLDLKPTGSKFTFTASDGKKKVKAMFQSTLSSLITSGSIQNLGLIRILDYTLNDIPTKNEKYLFVTKFETLSPALDSEYKAEAEAKDSGDELKSKQEMDVEFEVNGIVLKPKQEILAKSAAQIVHEQHQNMAPSARMAMTRRIHPLVSLNPYQGIWTIKVRVTGKGNMRSYRNARGEGCVFNVELTDEDGTQIQATMFNEAAKKFYDKFQLGKVYYISKGTLKVANKQFKTVQNDYEMTLNENSEVEEASSEATFIPETKFNFVPIDELGPYVNGRDLIDVVGVVREVSMTMSIRRKSNNEAIPKRDITIADETKKTVVVSLWSDLATSVGQELLDMADKSPVVAIKSLKVGDFQGLSLSAVSKSVVVINPDLPEAKKLRSWYDSEGKETSLASVGSGLSLSAKSGARSMYTDRVLLSHITSNPTLGEDKPASFSVKAYISYIKTDQTMWYRACKTCNKKVTDAIGSGYWCEGCQKNDEECSLRYIMVVKVSDASGEAFFSLFNEQAEKIIGCSADELNELKSQDGENSYQMKLKEATWIPHLFRVSVTLQEYNNEKRQRITIRAVAPVDYATESSSLIEQILKMKISKVE</sequence>
<dbReference type="FunFam" id="2.40.50.140:FF:000090">
    <property type="entry name" value="Replication protein A subunit"/>
    <property type="match status" value="1"/>
</dbReference>
<dbReference type="Pfam" id="PF08646">
    <property type="entry name" value="Rep_fac-A_C"/>
    <property type="match status" value="1"/>
</dbReference>
<evidence type="ECO:0000256" key="8">
    <source>
        <dbReference type="ARBA" id="ARBA00023125"/>
    </source>
</evidence>
<comment type="function">
    <text evidence="12 14">Component of the replication protein A complex (RPA) required for DNA recombination, repair and replication. The activity of RPA is mediated by single-stranded DNA binding and protein interactions. Probably involved in repair of double-strand DNA breaks (DSBs) induced by genotoxic stresses.</text>
</comment>
<dbReference type="GO" id="GO:0008270">
    <property type="term" value="F:zinc ion binding"/>
    <property type="evidence" value="ECO:0007669"/>
    <property type="project" value="UniProtKB-KW"/>
</dbReference>
<feature type="domain" description="Replication protein A OB" evidence="18">
    <location>
        <begin position="307"/>
        <end position="401"/>
    </location>
</feature>
<dbReference type="Gramene" id="OE9A048657T1">
    <property type="protein sequence ID" value="OE9A048657C1"/>
    <property type="gene ID" value="OE9A048657"/>
</dbReference>
<evidence type="ECO:0000256" key="13">
    <source>
        <dbReference type="ARBA" id="ARBA00065674"/>
    </source>
</evidence>
<feature type="domain" description="Replication factor-A protein 1 N-terminal" evidence="16">
    <location>
        <begin position="5"/>
        <end position="102"/>
    </location>
</feature>
<evidence type="ECO:0000256" key="10">
    <source>
        <dbReference type="ARBA" id="ARBA00023204"/>
    </source>
</evidence>
<dbReference type="FunFam" id="2.40.50.140:FF:000041">
    <property type="entry name" value="Replication protein A subunit"/>
    <property type="match status" value="1"/>
</dbReference>
<comment type="subcellular location">
    <subcellularLocation>
        <location evidence="1 14">Nucleus</location>
    </subcellularLocation>
</comment>
<dbReference type="CDD" id="cd04476">
    <property type="entry name" value="RPA1_DBD_C"/>
    <property type="match status" value="1"/>
</dbReference>
<evidence type="ECO:0000313" key="20">
    <source>
        <dbReference type="Proteomes" id="UP000594638"/>
    </source>
</evidence>
<dbReference type="InterPro" id="IPR013955">
    <property type="entry name" value="Rep_factor-A_C"/>
</dbReference>
<protein>
    <recommendedName>
        <fullName evidence="14">Replication protein A subunit</fullName>
    </recommendedName>
</protein>
<evidence type="ECO:0000256" key="6">
    <source>
        <dbReference type="ARBA" id="ARBA00022771"/>
    </source>
</evidence>
<comment type="caution">
    <text evidence="19">The sequence shown here is derived from an EMBL/GenBank/DDBJ whole genome shotgun (WGS) entry which is preliminary data.</text>
</comment>
<dbReference type="InterPro" id="IPR047192">
    <property type="entry name" value="Euk_RPA1_DBD_C"/>
</dbReference>
<dbReference type="GO" id="GO:0006281">
    <property type="term" value="P:DNA repair"/>
    <property type="evidence" value="ECO:0007669"/>
    <property type="project" value="UniProtKB-KW"/>
</dbReference>
<dbReference type="InterPro" id="IPR004591">
    <property type="entry name" value="Rfa1"/>
</dbReference>
<dbReference type="InterPro" id="IPR007199">
    <property type="entry name" value="Rep_factor-A_N"/>
</dbReference>
<dbReference type="CDD" id="cd04474">
    <property type="entry name" value="RPA1_DBD_A"/>
    <property type="match status" value="1"/>
</dbReference>
<dbReference type="Pfam" id="PF04057">
    <property type="entry name" value="Rep-A_N"/>
    <property type="match status" value="1"/>
</dbReference>
<evidence type="ECO:0000256" key="5">
    <source>
        <dbReference type="ARBA" id="ARBA00022763"/>
    </source>
</evidence>
<keyword evidence="6 14" id="KW-0863">Zinc-finger</keyword>
<evidence type="ECO:0000313" key="19">
    <source>
        <dbReference type="EMBL" id="CAA2983739.1"/>
    </source>
</evidence>
<evidence type="ECO:0000256" key="11">
    <source>
        <dbReference type="ARBA" id="ARBA00023242"/>
    </source>
</evidence>
<dbReference type="Pfam" id="PF16900">
    <property type="entry name" value="REPA_OB_2"/>
    <property type="match status" value="1"/>
</dbReference>
<comment type="subunit">
    <text evidence="13 14">Heterotrimer of RPA1, RPA2 and RPA3 (canonical replication protein A complex).</text>
</comment>
<feature type="domain" description="Replication factor A C-terminal" evidence="17">
    <location>
        <begin position="465"/>
        <end position="609"/>
    </location>
</feature>
<dbReference type="FunFam" id="2.40.50.140:FF:000257">
    <property type="entry name" value="Replication protein A subunit"/>
    <property type="match status" value="1"/>
</dbReference>
<dbReference type="PANTHER" id="PTHR47165">
    <property type="entry name" value="OS03G0429900 PROTEIN"/>
    <property type="match status" value="1"/>
</dbReference>
<dbReference type="CDD" id="cd04475">
    <property type="entry name" value="RPA1_DBD_B"/>
    <property type="match status" value="1"/>
</dbReference>